<dbReference type="EMBL" id="CAJOBC010006342">
    <property type="protein sequence ID" value="CAF3895527.1"/>
    <property type="molecule type" value="Genomic_DNA"/>
</dbReference>
<protein>
    <submittedName>
        <fullName evidence="2">Uncharacterized protein</fullName>
    </submittedName>
</protein>
<dbReference type="EMBL" id="CAJNOK010042041">
    <property type="protein sequence ID" value="CAF1561728.1"/>
    <property type="molecule type" value="Genomic_DNA"/>
</dbReference>
<feature type="compositionally biased region" description="Polar residues" evidence="1">
    <location>
        <begin position="104"/>
        <end position="124"/>
    </location>
</feature>
<dbReference type="Proteomes" id="UP000663829">
    <property type="component" value="Unassembled WGS sequence"/>
</dbReference>
<dbReference type="EMBL" id="CAJNOQ010006342">
    <property type="protein sequence ID" value="CAF1131756.1"/>
    <property type="molecule type" value="Genomic_DNA"/>
</dbReference>
<evidence type="ECO:0000313" key="2">
    <source>
        <dbReference type="EMBL" id="CAF1131756.1"/>
    </source>
</evidence>
<feature type="compositionally biased region" description="Basic and acidic residues" evidence="1">
    <location>
        <begin position="8"/>
        <end position="19"/>
    </location>
</feature>
<proteinExistence type="predicted"/>
<gene>
    <name evidence="2" type="ORF">GPM918_LOCUS20232</name>
    <name evidence="3" type="ORF">OVA965_LOCUS39841</name>
    <name evidence="4" type="ORF">SRO942_LOCUS20229</name>
    <name evidence="5" type="ORF">TMI583_LOCUS41211</name>
</gene>
<dbReference type="Proteomes" id="UP000681722">
    <property type="component" value="Unassembled WGS sequence"/>
</dbReference>
<evidence type="ECO:0000313" key="5">
    <source>
        <dbReference type="EMBL" id="CAF4353679.1"/>
    </source>
</evidence>
<evidence type="ECO:0000256" key="1">
    <source>
        <dbReference type="SAM" id="MobiDB-lite"/>
    </source>
</evidence>
<dbReference type="AlphaFoldDB" id="A0A814RBV8"/>
<dbReference type="Proteomes" id="UP000677228">
    <property type="component" value="Unassembled WGS sequence"/>
</dbReference>
<sequence length="124" mass="13746">MTTKKRKSETLIKTDDDAKKSKRSQIKTRIMESADFLTSAKTYKLIISDGKGKEVTSFECIPKEFSTGSFGWATNGKKFSTSIGGTEVKVQINCNLIVDDSKPVKNTTQPSKKVNKQELSSDTE</sequence>
<organism evidence="2 6">
    <name type="scientific">Didymodactylos carnosus</name>
    <dbReference type="NCBI Taxonomy" id="1234261"/>
    <lineage>
        <taxon>Eukaryota</taxon>
        <taxon>Metazoa</taxon>
        <taxon>Spiralia</taxon>
        <taxon>Gnathifera</taxon>
        <taxon>Rotifera</taxon>
        <taxon>Eurotatoria</taxon>
        <taxon>Bdelloidea</taxon>
        <taxon>Philodinida</taxon>
        <taxon>Philodinidae</taxon>
        <taxon>Didymodactylos</taxon>
    </lineage>
</organism>
<reference evidence="2" key="1">
    <citation type="submission" date="2021-02" db="EMBL/GenBank/DDBJ databases">
        <authorList>
            <person name="Nowell W R."/>
        </authorList>
    </citation>
    <scope>NUCLEOTIDE SEQUENCE</scope>
</reference>
<evidence type="ECO:0000313" key="3">
    <source>
        <dbReference type="EMBL" id="CAF1561728.1"/>
    </source>
</evidence>
<evidence type="ECO:0000313" key="6">
    <source>
        <dbReference type="Proteomes" id="UP000663829"/>
    </source>
</evidence>
<keyword evidence="6" id="KW-1185">Reference proteome</keyword>
<name>A0A814RBV8_9BILA</name>
<evidence type="ECO:0000313" key="4">
    <source>
        <dbReference type="EMBL" id="CAF3895527.1"/>
    </source>
</evidence>
<feature type="region of interest" description="Disordered" evidence="1">
    <location>
        <begin position="1"/>
        <end position="24"/>
    </location>
</feature>
<feature type="region of interest" description="Disordered" evidence="1">
    <location>
        <begin position="101"/>
        <end position="124"/>
    </location>
</feature>
<accession>A0A814RBV8</accession>
<comment type="caution">
    <text evidence="2">The sequence shown here is derived from an EMBL/GenBank/DDBJ whole genome shotgun (WGS) entry which is preliminary data.</text>
</comment>
<dbReference type="EMBL" id="CAJOBA010064673">
    <property type="protein sequence ID" value="CAF4353679.1"/>
    <property type="molecule type" value="Genomic_DNA"/>
</dbReference>
<dbReference type="Proteomes" id="UP000682733">
    <property type="component" value="Unassembled WGS sequence"/>
</dbReference>